<dbReference type="InterPro" id="IPR017255">
    <property type="entry name" value="AcTrfase_GNAT_prd"/>
</dbReference>
<dbReference type="PROSITE" id="PS51186">
    <property type="entry name" value="GNAT"/>
    <property type="match status" value="1"/>
</dbReference>
<evidence type="ECO:0000259" key="3">
    <source>
        <dbReference type="PROSITE" id="PS51186"/>
    </source>
</evidence>
<reference evidence="4" key="1">
    <citation type="submission" date="2023-01" db="EMBL/GenBank/DDBJ databases">
        <title>Human gut microbiome strain richness.</title>
        <authorList>
            <person name="Chen-Liaw A."/>
        </authorList>
    </citation>
    <scope>NUCLEOTIDE SEQUENCE</scope>
    <source>
        <strain evidence="4">1001283st1_G1_1001283B150217_161031</strain>
    </source>
</reference>
<feature type="domain" description="N-acetyltransferase" evidence="3">
    <location>
        <begin position="10"/>
        <end position="173"/>
    </location>
</feature>
<dbReference type="InterPro" id="IPR050680">
    <property type="entry name" value="YpeA/RimI_acetyltransf"/>
</dbReference>
<dbReference type="GO" id="GO:0016747">
    <property type="term" value="F:acyltransferase activity, transferring groups other than amino-acyl groups"/>
    <property type="evidence" value="ECO:0007669"/>
    <property type="project" value="InterPro"/>
</dbReference>
<evidence type="ECO:0000313" key="5">
    <source>
        <dbReference type="Proteomes" id="UP001210809"/>
    </source>
</evidence>
<dbReference type="CDD" id="cd04301">
    <property type="entry name" value="NAT_SF"/>
    <property type="match status" value="1"/>
</dbReference>
<gene>
    <name evidence="4" type="ORF">PNE09_04380</name>
</gene>
<organism evidence="4 5">
    <name type="scientific">[Eubacterium] siraeum</name>
    <dbReference type="NCBI Taxonomy" id="39492"/>
    <lineage>
        <taxon>Bacteria</taxon>
        <taxon>Bacillati</taxon>
        <taxon>Bacillota</taxon>
        <taxon>Clostridia</taxon>
        <taxon>Eubacteriales</taxon>
        <taxon>Oscillospiraceae</taxon>
        <taxon>Oscillospiraceae incertae sedis</taxon>
    </lineage>
</organism>
<keyword evidence="1" id="KW-0808">Transferase</keyword>
<dbReference type="Pfam" id="PF00583">
    <property type="entry name" value="Acetyltransf_1"/>
    <property type="match status" value="1"/>
</dbReference>
<sequence>MIRVRRAQDKDIKRVTELLAQVLELHADLRPDLFIHGTTKYTENQLSDIFADEKTPVFVAVDDSDTVQGYAFCILKEPAFATNMTDIKTLYIDDLCVESNARGRHIGTTLFDYVMDFAKQTGCYTVTLNVWEGNDSARHFYEKMGMFVRETQMEHRVGVDNSPCGCEPLQTRRSDGR</sequence>
<dbReference type="SUPFAM" id="SSF55729">
    <property type="entry name" value="Acyl-CoA N-acyltransferases (Nat)"/>
    <property type="match status" value="1"/>
</dbReference>
<dbReference type="Gene3D" id="3.40.630.30">
    <property type="match status" value="1"/>
</dbReference>
<evidence type="ECO:0000313" key="4">
    <source>
        <dbReference type="EMBL" id="MDB8003304.1"/>
    </source>
</evidence>
<dbReference type="PANTHER" id="PTHR43420:SF47">
    <property type="entry name" value="N-ACETYLTRANSFERASE DOMAIN-CONTAINING PROTEIN"/>
    <property type="match status" value="1"/>
</dbReference>
<dbReference type="InterPro" id="IPR016181">
    <property type="entry name" value="Acyl_CoA_acyltransferase"/>
</dbReference>
<comment type="caution">
    <text evidence="4">The sequence shown here is derived from an EMBL/GenBank/DDBJ whole genome shotgun (WGS) entry which is preliminary data.</text>
</comment>
<dbReference type="AlphaFoldDB" id="A0AAW6CZG7"/>
<name>A0AAW6CZG7_9FIRM</name>
<evidence type="ECO:0000256" key="2">
    <source>
        <dbReference type="ARBA" id="ARBA00023315"/>
    </source>
</evidence>
<protein>
    <submittedName>
        <fullName evidence="4">GNAT family N-acetyltransferase</fullName>
    </submittedName>
</protein>
<evidence type="ECO:0000256" key="1">
    <source>
        <dbReference type="ARBA" id="ARBA00022679"/>
    </source>
</evidence>
<dbReference type="EMBL" id="JAQLXW010000004">
    <property type="protein sequence ID" value="MDB8003304.1"/>
    <property type="molecule type" value="Genomic_DNA"/>
</dbReference>
<dbReference type="Proteomes" id="UP001210809">
    <property type="component" value="Unassembled WGS sequence"/>
</dbReference>
<accession>A0AAW6CZG7</accession>
<dbReference type="InterPro" id="IPR000182">
    <property type="entry name" value="GNAT_dom"/>
</dbReference>
<dbReference type="PIRSF" id="PIRSF037663">
    <property type="entry name" value="Acetyltransf_GNAT_prd"/>
    <property type="match status" value="1"/>
</dbReference>
<keyword evidence="2" id="KW-0012">Acyltransferase</keyword>
<proteinExistence type="predicted"/>
<dbReference type="PANTHER" id="PTHR43420">
    <property type="entry name" value="ACETYLTRANSFERASE"/>
    <property type="match status" value="1"/>
</dbReference>